<dbReference type="Proteomes" id="UP000008144">
    <property type="component" value="Chromosome 2"/>
</dbReference>
<evidence type="ECO:0000259" key="7">
    <source>
        <dbReference type="PROSITE" id="PS50905"/>
    </source>
</evidence>
<evidence type="ECO:0000256" key="1">
    <source>
        <dbReference type="ARBA" id="ARBA00007513"/>
    </source>
</evidence>
<dbReference type="GO" id="GO:0008199">
    <property type="term" value="F:ferric iron binding"/>
    <property type="evidence" value="ECO:0000318"/>
    <property type="project" value="GO_Central"/>
</dbReference>
<dbReference type="Pfam" id="PF00210">
    <property type="entry name" value="Ferritin"/>
    <property type="match status" value="1"/>
</dbReference>
<dbReference type="PROSITE" id="PS50905">
    <property type="entry name" value="FERRITIN_LIKE"/>
    <property type="match status" value="1"/>
</dbReference>
<dbReference type="OMA" id="WNSAKDA"/>
<keyword evidence="2 6" id="KW-0409">Iron storage</keyword>
<comment type="function">
    <text evidence="6">Stores iron in a soluble, non-toxic, readily available form. Important for iron homeostasis. Iron is taken up in the ferrous form and deposited as ferric hydroxides after oxidation.</text>
</comment>
<evidence type="ECO:0000313" key="8">
    <source>
        <dbReference type="Ensembl" id="ENSCINP00000035294.1"/>
    </source>
</evidence>
<dbReference type="GO" id="GO:0005737">
    <property type="term" value="C:cytoplasm"/>
    <property type="evidence" value="ECO:0000318"/>
    <property type="project" value="GO_Central"/>
</dbReference>
<proteinExistence type="inferred from homology"/>
<name>H2Y060_CIOIN</name>
<reference evidence="9" key="1">
    <citation type="journal article" date="2002" name="Science">
        <title>The draft genome of Ciona intestinalis: insights into chordate and vertebrate origins.</title>
        <authorList>
            <person name="Dehal P."/>
            <person name="Satou Y."/>
            <person name="Campbell R.K."/>
            <person name="Chapman J."/>
            <person name="Degnan B."/>
            <person name="De Tomaso A."/>
            <person name="Davidson B."/>
            <person name="Di Gregorio A."/>
            <person name="Gelpke M."/>
            <person name="Goodstein D.M."/>
            <person name="Harafuji N."/>
            <person name="Hastings K.E."/>
            <person name="Ho I."/>
            <person name="Hotta K."/>
            <person name="Huang W."/>
            <person name="Kawashima T."/>
            <person name="Lemaire P."/>
            <person name="Martinez D."/>
            <person name="Meinertzhagen I.A."/>
            <person name="Necula S."/>
            <person name="Nonaka M."/>
            <person name="Putnam N."/>
            <person name="Rash S."/>
            <person name="Saiga H."/>
            <person name="Satake M."/>
            <person name="Terry A."/>
            <person name="Yamada L."/>
            <person name="Wang H.G."/>
            <person name="Awazu S."/>
            <person name="Azumi K."/>
            <person name="Boore J."/>
            <person name="Branno M."/>
            <person name="Chin-Bow S."/>
            <person name="DeSantis R."/>
            <person name="Doyle S."/>
            <person name="Francino P."/>
            <person name="Keys D.N."/>
            <person name="Haga S."/>
            <person name="Hayashi H."/>
            <person name="Hino K."/>
            <person name="Imai K.S."/>
            <person name="Inaba K."/>
            <person name="Kano S."/>
            <person name="Kobayashi K."/>
            <person name="Kobayashi M."/>
            <person name="Lee B.I."/>
            <person name="Makabe K.W."/>
            <person name="Manohar C."/>
            <person name="Matassi G."/>
            <person name="Medina M."/>
            <person name="Mochizuki Y."/>
            <person name="Mount S."/>
            <person name="Morishita T."/>
            <person name="Miura S."/>
            <person name="Nakayama A."/>
            <person name="Nishizaka S."/>
            <person name="Nomoto H."/>
            <person name="Ohta F."/>
            <person name="Oishi K."/>
            <person name="Rigoutsos I."/>
            <person name="Sano M."/>
            <person name="Sasaki A."/>
            <person name="Sasakura Y."/>
            <person name="Shoguchi E."/>
            <person name="Shin-i T."/>
            <person name="Spagnuolo A."/>
            <person name="Stainier D."/>
            <person name="Suzuki M.M."/>
            <person name="Tassy O."/>
            <person name="Takatori N."/>
            <person name="Tokuoka M."/>
            <person name="Yagi K."/>
            <person name="Yoshizaki F."/>
            <person name="Wada S."/>
            <person name="Zhang C."/>
            <person name="Hyatt P.D."/>
            <person name="Larimer F."/>
            <person name="Detter C."/>
            <person name="Doggett N."/>
            <person name="Glavina T."/>
            <person name="Hawkins T."/>
            <person name="Richardson P."/>
            <person name="Lucas S."/>
            <person name="Kohara Y."/>
            <person name="Levine M."/>
            <person name="Satoh N."/>
            <person name="Rokhsar D.S."/>
        </authorList>
    </citation>
    <scope>NUCLEOTIDE SEQUENCE [LARGE SCALE GENOMIC DNA]</scope>
</reference>
<dbReference type="GeneTree" id="ENSGT00950000182841"/>
<dbReference type="CDD" id="cd01056">
    <property type="entry name" value="Euk_Ferritin"/>
    <property type="match status" value="1"/>
</dbReference>
<comment type="similarity">
    <text evidence="1 6">Belongs to the ferritin family.</text>
</comment>
<dbReference type="Gene3D" id="1.20.1260.10">
    <property type="match status" value="1"/>
</dbReference>
<evidence type="ECO:0000256" key="3">
    <source>
        <dbReference type="ARBA" id="ARBA00022723"/>
    </source>
</evidence>
<dbReference type="InterPro" id="IPR012347">
    <property type="entry name" value="Ferritin-like"/>
</dbReference>
<accession>A0A1W2WJN8</accession>
<evidence type="ECO:0000256" key="6">
    <source>
        <dbReference type="RuleBase" id="RU361145"/>
    </source>
</evidence>
<protein>
    <recommendedName>
        <fullName evidence="6">Ferritin</fullName>
        <ecNumber evidence="6">1.16.3.1</ecNumber>
    </recommendedName>
</protein>
<dbReference type="GO" id="GO:0004322">
    <property type="term" value="F:ferroxidase activity"/>
    <property type="evidence" value="ECO:0007669"/>
    <property type="project" value="UniProtKB-EC"/>
</dbReference>
<keyword evidence="4 5" id="KW-0408">Iron</keyword>
<dbReference type="AlphaFoldDB" id="H2Y060"/>
<keyword evidence="3 5" id="KW-0479">Metal-binding</keyword>
<organism evidence="8 9">
    <name type="scientific">Ciona intestinalis</name>
    <name type="common">Transparent sea squirt</name>
    <name type="synonym">Ascidia intestinalis</name>
    <dbReference type="NCBI Taxonomy" id="7719"/>
    <lineage>
        <taxon>Eukaryota</taxon>
        <taxon>Metazoa</taxon>
        <taxon>Chordata</taxon>
        <taxon>Tunicata</taxon>
        <taxon>Ascidiacea</taxon>
        <taxon>Phlebobranchia</taxon>
        <taxon>Cionidae</taxon>
        <taxon>Ciona</taxon>
    </lineage>
</organism>
<reference evidence="8" key="2">
    <citation type="journal article" date="2008" name="Genome Biol.">
        <title>Improved genome assembly and evidence-based global gene model set for the chordate Ciona intestinalis: new insight into intron and operon populations.</title>
        <authorList>
            <person name="Satou Y."/>
            <person name="Mineta K."/>
            <person name="Ogasawara M."/>
            <person name="Sasakura Y."/>
            <person name="Shoguchi E."/>
            <person name="Ueno K."/>
            <person name="Yamada L."/>
            <person name="Matsumoto J."/>
            <person name="Wasserscheid J."/>
            <person name="Dewar K."/>
            <person name="Wiley G.B."/>
            <person name="Macmil S.L."/>
            <person name="Roe B.A."/>
            <person name="Zeller R.W."/>
            <person name="Hastings K.E."/>
            <person name="Lemaire P."/>
            <person name="Lindquist E."/>
            <person name="Endo T."/>
            <person name="Hotta K."/>
            <person name="Inaba K."/>
        </authorList>
    </citation>
    <scope>NUCLEOTIDE SEQUENCE [LARGE SCALE GENOMIC DNA]</scope>
    <source>
        <strain evidence="8">wild type</strain>
    </source>
</reference>
<dbReference type="InParanoid" id="H2Y060"/>
<dbReference type="InterPro" id="IPR001519">
    <property type="entry name" value="Ferritin"/>
</dbReference>
<dbReference type="PANTHER" id="PTHR11431">
    <property type="entry name" value="FERRITIN"/>
    <property type="match status" value="1"/>
</dbReference>
<evidence type="ECO:0000256" key="4">
    <source>
        <dbReference type="ARBA" id="ARBA00023004"/>
    </source>
</evidence>
<reference evidence="8" key="4">
    <citation type="submission" date="2025-09" db="UniProtKB">
        <authorList>
            <consortium name="Ensembl"/>
        </authorList>
    </citation>
    <scope>IDENTIFICATION</scope>
</reference>
<feature type="binding site" evidence="5">
    <location>
        <position position="117"/>
    </location>
    <ligand>
        <name>Fe cation</name>
        <dbReference type="ChEBI" id="CHEBI:24875"/>
        <label>1</label>
    </ligand>
</feature>
<evidence type="ECO:0000313" key="9">
    <source>
        <dbReference type="Proteomes" id="UP000008144"/>
    </source>
</evidence>
<feature type="binding site" evidence="5">
    <location>
        <position position="35"/>
    </location>
    <ligand>
        <name>Fe cation</name>
        <dbReference type="ChEBI" id="CHEBI:24875"/>
        <label>1</label>
    </ligand>
</feature>
<dbReference type="EMBL" id="EAAA01001430">
    <property type="status" value="NOT_ANNOTATED_CDS"/>
    <property type="molecule type" value="Genomic_DNA"/>
</dbReference>
<feature type="domain" description="Ferritin-like diiron" evidence="7">
    <location>
        <begin position="18"/>
        <end position="167"/>
    </location>
</feature>
<dbReference type="FunFam" id="1.20.1260.10:FF:000041">
    <property type="entry name" value="Ferritin"/>
    <property type="match status" value="1"/>
</dbReference>
<accession>H2Y060</accession>
<dbReference type="InterPro" id="IPR014034">
    <property type="entry name" value="Ferritin_CS"/>
</dbReference>
<dbReference type="PANTHER" id="PTHR11431:SF75">
    <property type="entry name" value="FERRITIN"/>
    <property type="match status" value="1"/>
</dbReference>
<dbReference type="Ensembl" id="ENSCINT00000033275.1">
    <property type="protein sequence ID" value="ENSCINP00000035294.1"/>
    <property type="gene ID" value="ENSCING00000020512.1"/>
</dbReference>
<dbReference type="InterPro" id="IPR009078">
    <property type="entry name" value="Ferritin-like_SF"/>
</dbReference>
<dbReference type="PROSITE" id="PS00204">
    <property type="entry name" value="FERRITIN_2"/>
    <property type="match status" value="1"/>
</dbReference>
<keyword evidence="9" id="KW-1185">Reference proteome</keyword>
<dbReference type="STRING" id="7719.ENSCINP00000035294"/>
<feature type="binding site" evidence="5">
    <location>
        <position position="70"/>
    </location>
    <ligand>
        <name>Fe cation</name>
        <dbReference type="ChEBI" id="CHEBI:24875"/>
        <label>1</label>
    </ligand>
</feature>
<dbReference type="EC" id="1.16.3.1" evidence="6"/>
<feature type="binding site" evidence="5">
    <location>
        <position position="73"/>
    </location>
    <ligand>
        <name>Fe cation</name>
        <dbReference type="ChEBI" id="CHEBI:24875"/>
        <label>1</label>
    </ligand>
</feature>
<dbReference type="GO" id="GO:0006879">
    <property type="term" value="P:intracellular iron ion homeostasis"/>
    <property type="evidence" value="ECO:0007669"/>
    <property type="project" value="UniProtKB-KW"/>
</dbReference>
<comment type="catalytic activity">
    <reaction evidence="6">
        <text>4 Fe(2+) + O2 + 4 H(+) = 4 Fe(3+) + 2 H2O</text>
        <dbReference type="Rhea" id="RHEA:11148"/>
        <dbReference type="ChEBI" id="CHEBI:15377"/>
        <dbReference type="ChEBI" id="CHEBI:15378"/>
        <dbReference type="ChEBI" id="CHEBI:15379"/>
        <dbReference type="ChEBI" id="CHEBI:29033"/>
        <dbReference type="ChEBI" id="CHEBI:29034"/>
        <dbReference type="EC" id="1.16.3.1"/>
    </reaction>
</comment>
<dbReference type="SUPFAM" id="SSF47240">
    <property type="entry name" value="Ferritin-like"/>
    <property type="match status" value="1"/>
</dbReference>
<evidence type="ECO:0000256" key="2">
    <source>
        <dbReference type="ARBA" id="ARBA00022434"/>
    </source>
</evidence>
<reference evidence="8" key="3">
    <citation type="submission" date="2025-08" db="UniProtKB">
        <authorList>
            <consortium name="Ensembl"/>
        </authorList>
    </citation>
    <scope>IDENTIFICATION</scope>
</reference>
<sequence>MDQQQQQQSTSSSGNTAGEWAKQCEDGLNNQINLELYASYVYMAMGHYFDRDDVALKNVSKFFKECSEEEREHANKMVEFHNRRGGNTTYFPIKSPGPFGPDNFNTIKAMKCALALEVNVNKSLLALHETANGDPEFQDFIEANYLHEQVEAIKQLKDYITNLELVGTGLGEYMFDKHFKSS</sequence>
<dbReference type="InterPro" id="IPR009040">
    <property type="entry name" value="Ferritin-like_diiron"/>
</dbReference>
<dbReference type="GO" id="GO:0008198">
    <property type="term" value="F:ferrous iron binding"/>
    <property type="evidence" value="ECO:0000318"/>
    <property type="project" value="GO_Central"/>
</dbReference>
<feature type="binding site" evidence="5">
    <location>
        <position position="149"/>
    </location>
    <ligand>
        <name>Fe cation</name>
        <dbReference type="ChEBI" id="CHEBI:24875"/>
        <label>1</label>
    </ligand>
</feature>
<keyword evidence="6" id="KW-0560">Oxidoreductase</keyword>
<dbReference type="InterPro" id="IPR008331">
    <property type="entry name" value="Ferritin_DPS_dom"/>
</dbReference>
<dbReference type="GO" id="GO:0006826">
    <property type="term" value="P:iron ion transport"/>
    <property type="evidence" value="ECO:0007669"/>
    <property type="project" value="InterPro"/>
</dbReference>
<evidence type="ECO:0000256" key="5">
    <source>
        <dbReference type="PIRSR" id="PIRSR601519-1"/>
    </source>
</evidence>
<dbReference type="HOGENOM" id="CLU_065681_4_0_1"/>